<dbReference type="Gene3D" id="3.30.1510.10">
    <property type="entry name" value="Domain 2, N(10)-formyltetrahydrofolate synthetase"/>
    <property type="match status" value="1"/>
</dbReference>
<dbReference type="Proteomes" id="UP001315967">
    <property type="component" value="Chromosome"/>
</dbReference>
<feature type="binding site" evidence="6">
    <location>
        <begin position="66"/>
        <end position="73"/>
    </location>
    <ligand>
        <name>ATP</name>
        <dbReference type="ChEBI" id="CHEBI:30616"/>
    </ligand>
</feature>
<keyword evidence="5 6" id="KW-0067">ATP-binding</keyword>
<protein>
    <recommendedName>
        <fullName evidence="6">Formate--tetrahydrofolate ligase</fullName>
        <ecNumber evidence="6">6.3.4.3</ecNumber>
    </recommendedName>
    <alternativeName>
        <fullName evidence="6">Formyltetrahydrofolate synthetase</fullName>
        <shortName evidence="6">FHS</shortName>
        <shortName evidence="6">FTHFS</shortName>
    </alternativeName>
</protein>
<reference evidence="7 8" key="1">
    <citation type="submission" date="2022-08" db="EMBL/GenBank/DDBJ databases">
        <title>Aerococcaceae sp. nov isolated from spoiled eye mask.</title>
        <authorList>
            <person name="Zhou G."/>
            <person name="Xie X.-B."/>
            <person name="Shi Q.-S."/>
            <person name="Wang Y.-S."/>
            <person name="Wen X."/>
            <person name="Peng H."/>
            <person name="Yang X.-J."/>
            <person name="Tao H.-B."/>
            <person name="Huang X.-M."/>
        </authorList>
    </citation>
    <scope>NUCLEOTIDE SEQUENCE [LARGE SCALE GENOMIC DNA]</scope>
    <source>
        <strain evidence="8">DM20194951</strain>
    </source>
</reference>
<name>A0ABY5P569_9LACT</name>
<evidence type="ECO:0000313" key="8">
    <source>
        <dbReference type="Proteomes" id="UP001315967"/>
    </source>
</evidence>
<gene>
    <name evidence="6" type="primary">fhs</name>
    <name evidence="7" type="ORF">NRE15_11800</name>
</gene>
<keyword evidence="4 6" id="KW-0547">Nucleotide-binding</keyword>
<dbReference type="HAMAP" id="MF_01543">
    <property type="entry name" value="FTHFS"/>
    <property type="match status" value="1"/>
</dbReference>
<dbReference type="Gene3D" id="3.10.410.10">
    <property type="entry name" value="Formyltetrahydrofolate synthetase, domain 3"/>
    <property type="match status" value="1"/>
</dbReference>
<evidence type="ECO:0000256" key="4">
    <source>
        <dbReference type="ARBA" id="ARBA00022741"/>
    </source>
</evidence>
<evidence type="ECO:0000256" key="3">
    <source>
        <dbReference type="ARBA" id="ARBA00022598"/>
    </source>
</evidence>
<evidence type="ECO:0000256" key="5">
    <source>
        <dbReference type="ARBA" id="ARBA00022840"/>
    </source>
</evidence>
<evidence type="ECO:0000313" key="7">
    <source>
        <dbReference type="EMBL" id="UUX33573.1"/>
    </source>
</evidence>
<comment type="pathway">
    <text evidence="1 6">One-carbon metabolism; tetrahydrofolate interconversion.</text>
</comment>
<dbReference type="EMBL" id="CP102453">
    <property type="protein sequence ID" value="UUX33573.1"/>
    <property type="molecule type" value="Genomic_DNA"/>
</dbReference>
<dbReference type="InterPro" id="IPR000559">
    <property type="entry name" value="Formate_THF_ligase"/>
</dbReference>
<evidence type="ECO:0000256" key="6">
    <source>
        <dbReference type="HAMAP-Rule" id="MF_01543"/>
    </source>
</evidence>
<dbReference type="CDD" id="cd00477">
    <property type="entry name" value="FTHFS"/>
    <property type="match status" value="1"/>
</dbReference>
<comment type="catalytic activity">
    <reaction evidence="6">
        <text>(6S)-5,6,7,8-tetrahydrofolate + formate + ATP = (6R)-10-formyltetrahydrofolate + ADP + phosphate</text>
        <dbReference type="Rhea" id="RHEA:20221"/>
        <dbReference type="ChEBI" id="CHEBI:15740"/>
        <dbReference type="ChEBI" id="CHEBI:30616"/>
        <dbReference type="ChEBI" id="CHEBI:43474"/>
        <dbReference type="ChEBI" id="CHEBI:57453"/>
        <dbReference type="ChEBI" id="CHEBI:195366"/>
        <dbReference type="ChEBI" id="CHEBI:456216"/>
        <dbReference type="EC" id="6.3.4.3"/>
    </reaction>
</comment>
<dbReference type="InterPro" id="IPR020628">
    <property type="entry name" value="Formate_THF_ligase_CS"/>
</dbReference>
<comment type="similarity">
    <text evidence="6">Belongs to the formate--tetrahydrofolate ligase family.</text>
</comment>
<keyword evidence="8" id="KW-1185">Reference proteome</keyword>
<dbReference type="PROSITE" id="PS00721">
    <property type="entry name" value="FTHFS_1"/>
    <property type="match status" value="1"/>
</dbReference>
<dbReference type="Gene3D" id="3.40.50.300">
    <property type="entry name" value="P-loop containing nucleotide triphosphate hydrolases"/>
    <property type="match status" value="1"/>
</dbReference>
<proteinExistence type="inferred from homology"/>
<dbReference type="InterPro" id="IPR027417">
    <property type="entry name" value="P-loop_NTPase"/>
</dbReference>
<accession>A0ABY5P569</accession>
<sequence>MTEFLTDAQIAQQAELKPITEIIDNLGLDQDMFELYGKYKAKLNIHGLKDQKADGKLILVTAISPTPAGEGKTTTSIGLGDGLNRIGKKAVIALREPSLGPVFGMKGGAAGGGYSQVVPMEDINLHFTGDFHAIGAANNLLAALIDNHIHHGNALNIDTRRIVWKRVVDMNDRQLRNIVDGLGGKANGVPREDSYEITVASEVMAILCLAKDITDLKERLSRIVIGYNYDSDPITAGDLKAQGAMAALLKEAIKPNLVQTLEHNPVFIHGGPFANIAHGCNSVIATETALKLGDYTVTEAGFGADLGAEKFIDIKGRELGRKPDAVVLVATIRALKMHGGLKKTELKGEDLVALEKGLPNLMKHIENIQTVYNLPLVVAINKFPTDTDAELALVTEKVNALGVEVSLSDVWAKGGEGAIDLAEKVVKIAEQPSQGTFVYEDDTTIKEKIEAIVTKVYGGNKVVYGAGVLTELKNIEANGYGNLPVCMAKTQYSFTDNPKVLGRPTDFEVDIRGVKLSAGAGFIVVLTGEMMTMPGLPKVPASEGIDLSEDGVISGLF</sequence>
<dbReference type="NCBIfam" id="NF010030">
    <property type="entry name" value="PRK13505.1"/>
    <property type="match status" value="1"/>
</dbReference>
<organism evidence="7 8">
    <name type="scientific">Fundicoccus culcitae</name>
    <dbReference type="NCBI Taxonomy" id="2969821"/>
    <lineage>
        <taxon>Bacteria</taxon>
        <taxon>Bacillati</taxon>
        <taxon>Bacillota</taxon>
        <taxon>Bacilli</taxon>
        <taxon>Lactobacillales</taxon>
        <taxon>Aerococcaceae</taxon>
        <taxon>Fundicoccus</taxon>
    </lineage>
</organism>
<dbReference type="GO" id="GO:0004329">
    <property type="term" value="F:formate-tetrahydrofolate ligase activity"/>
    <property type="evidence" value="ECO:0007669"/>
    <property type="project" value="UniProtKB-EC"/>
</dbReference>
<evidence type="ECO:0000256" key="1">
    <source>
        <dbReference type="ARBA" id="ARBA00004777"/>
    </source>
</evidence>
<keyword evidence="3 6" id="KW-0436">Ligase</keyword>
<evidence type="ECO:0000256" key="2">
    <source>
        <dbReference type="ARBA" id="ARBA00022563"/>
    </source>
</evidence>
<dbReference type="RefSeq" id="WP_313793075.1">
    <property type="nucleotide sequence ID" value="NZ_CP102453.1"/>
</dbReference>
<dbReference type="Pfam" id="PF01268">
    <property type="entry name" value="FTHFS"/>
    <property type="match status" value="1"/>
</dbReference>
<dbReference type="SUPFAM" id="SSF52540">
    <property type="entry name" value="P-loop containing nucleoside triphosphate hydrolases"/>
    <property type="match status" value="1"/>
</dbReference>
<dbReference type="PROSITE" id="PS00722">
    <property type="entry name" value="FTHFS_2"/>
    <property type="match status" value="1"/>
</dbReference>
<keyword evidence="2 6" id="KW-0554">One-carbon metabolism</keyword>
<dbReference type="EC" id="6.3.4.3" evidence="6"/>